<dbReference type="OrthoDB" id="8065614at2759"/>
<evidence type="ECO:0000313" key="1">
    <source>
        <dbReference type="EMBL" id="KAF2901956.1"/>
    </source>
</evidence>
<protein>
    <submittedName>
        <fullName evidence="1">Uncharacterized protein</fullName>
    </submittedName>
</protein>
<organism evidence="1 2">
    <name type="scientific">Ignelater luminosus</name>
    <name type="common">Cucubano</name>
    <name type="synonym">Pyrophorus luminosus</name>
    <dbReference type="NCBI Taxonomy" id="2038154"/>
    <lineage>
        <taxon>Eukaryota</taxon>
        <taxon>Metazoa</taxon>
        <taxon>Ecdysozoa</taxon>
        <taxon>Arthropoda</taxon>
        <taxon>Hexapoda</taxon>
        <taxon>Insecta</taxon>
        <taxon>Pterygota</taxon>
        <taxon>Neoptera</taxon>
        <taxon>Endopterygota</taxon>
        <taxon>Coleoptera</taxon>
        <taxon>Polyphaga</taxon>
        <taxon>Elateriformia</taxon>
        <taxon>Elateroidea</taxon>
        <taxon>Elateridae</taxon>
        <taxon>Agrypninae</taxon>
        <taxon>Pyrophorini</taxon>
        <taxon>Ignelater</taxon>
    </lineage>
</organism>
<dbReference type="EMBL" id="VTPC01001439">
    <property type="protein sequence ID" value="KAF2901956.1"/>
    <property type="molecule type" value="Genomic_DNA"/>
</dbReference>
<proteinExistence type="predicted"/>
<keyword evidence="2" id="KW-1185">Reference proteome</keyword>
<dbReference type="Proteomes" id="UP000801492">
    <property type="component" value="Unassembled WGS sequence"/>
</dbReference>
<dbReference type="AlphaFoldDB" id="A0A8K0DEQ9"/>
<sequence length="356" mass="39762">MTNPNFLGCLIDAPEPLLEPFRTSFKKPDSPLSLDVEFLLLKATTSREDKTPSAVGLALIRSVFGGDARQSTTGSDINQTTEAVRERDGLAYGIKTLFQLHLSTSNESTTPLGHDNRQLSTPTTIIIIINQPEPPTPPTLPCPTQHNHPPTTALMENAMGWVIASKRFNEPQATLRHHYQHVPVNPGRYKPTFDPEIECNPNMSLRAPEPTSAARAREFNRPQVMREDKAPKRLAQKQDGVISSAERNEHVTVAVCVNAIGNFVPSALIIPKKNYKTEYSDGAPPRTLELCYATQWMRTVGFYQVAQIFGRAYDKSEIYPFNAEEVFLLSEVTENNINKDQIDIVHRCSGKHCSKR</sequence>
<gene>
    <name evidence="1" type="ORF">ILUMI_04228</name>
</gene>
<comment type="caution">
    <text evidence="1">The sequence shown here is derived from an EMBL/GenBank/DDBJ whole genome shotgun (WGS) entry which is preliminary data.</text>
</comment>
<accession>A0A8K0DEQ9</accession>
<name>A0A8K0DEQ9_IGNLU</name>
<evidence type="ECO:0000313" key="2">
    <source>
        <dbReference type="Proteomes" id="UP000801492"/>
    </source>
</evidence>
<reference evidence="1" key="1">
    <citation type="submission" date="2019-08" db="EMBL/GenBank/DDBJ databases">
        <title>The genome of the North American firefly Photinus pyralis.</title>
        <authorList>
            <consortium name="Photinus pyralis genome working group"/>
            <person name="Fallon T.R."/>
            <person name="Sander Lower S.E."/>
            <person name="Weng J.-K."/>
        </authorList>
    </citation>
    <scope>NUCLEOTIDE SEQUENCE</scope>
    <source>
        <strain evidence="1">TRF0915ILg1</strain>
        <tissue evidence="1">Whole body</tissue>
    </source>
</reference>